<dbReference type="SMART" id="SM00233">
    <property type="entry name" value="PH"/>
    <property type="match status" value="1"/>
</dbReference>
<dbReference type="STRING" id="683960.A0A1E3NX71"/>
<dbReference type="PROSITE" id="PS50003">
    <property type="entry name" value="PH_DOMAIN"/>
    <property type="match status" value="1"/>
</dbReference>
<evidence type="ECO:0000256" key="2">
    <source>
        <dbReference type="SAM" id="Coils"/>
    </source>
</evidence>
<accession>A0A1E3NX71</accession>
<dbReference type="EMBL" id="KV454213">
    <property type="protein sequence ID" value="ODQ57781.1"/>
    <property type="molecule type" value="Genomic_DNA"/>
</dbReference>
<feature type="coiled-coil region" evidence="2">
    <location>
        <begin position="7"/>
        <end position="41"/>
    </location>
</feature>
<feature type="domain" description="PH" evidence="4">
    <location>
        <begin position="423"/>
        <end position="525"/>
    </location>
</feature>
<feature type="non-terminal residue" evidence="5">
    <location>
        <position position="548"/>
    </location>
</feature>
<feature type="compositionally biased region" description="Low complexity" evidence="3">
    <location>
        <begin position="86"/>
        <end position="100"/>
    </location>
</feature>
<dbReference type="InterPro" id="IPR046868">
    <property type="entry name" value="BAR_4"/>
</dbReference>
<feature type="region of interest" description="Disordered" evidence="3">
    <location>
        <begin position="529"/>
        <end position="548"/>
    </location>
</feature>
<dbReference type="InterPro" id="IPR046869">
    <property type="entry name" value="SLM1/RGC1-like_PH"/>
</dbReference>
<feature type="compositionally biased region" description="Polar residues" evidence="3">
    <location>
        <begin position="63"/>
        <end position="85"/>
    </location>
</feature>
<keyword evidence="1" id="KW-0597">Phosphoprotein</keyword>
<sequence length="548" mass="62856">MSSNISNQAYQQQQQHNLQQLQNLENNYNNYQQSKSFTSSDSRNRVIAEVLNPNSNGAQISEGQQAQYQQPNNLNPRTDSFNSNVQQQQIQPRAQHQHSQSRNITALAPNQSHSTGNDPRLPFTVQVPTKANPTEVLASRFAAWRSIITSLLQYLTEIVSIQDEVVRQQIRLSHAVNFTAFQEKKSQAQPGSGGQQHGDETIHQNFFLPAGNGSIHDLPNILINYHSSAANLASKSSKELNSNVIPRLDDLRRELLVKIKEIKSLSSDFKNNVVKEVGQTKIDLQHFIKSVEEAKYSAHNVQPKNDPYLTKITLEKQLKRQLVEENYLHEAYINLQSSGKELEKVVVAEVQNALTVYAKLFGEQAQNVFDKLISNLDYGFLTKQPSFEWDQFVAKDKNFIDENLPKRDYKAIQYDKMNDPLTYEVRSSFLERRSKFLKSYSRGYYVLTATFLHEFKTADRKKDLLPVMSLPLDDIELEEHSKKETNQYKFVLKKVGKLSSHKFIFRAESYDLMLAWYNDIKNLKNLSSPTSRGVYASKHHTAKSQISR</sequence>
<dbReference type="InterPro" id="IPR043453">
    <property type="entry name" value="Slm1_PH"/>
</dbReference>
<evidence type="ECO:0000313" key="6">
    <source>
        <dbReference type="Proteomes" id="UP000094112"/>
    </source>
</evidence>
<dbReference type="RefSeq" id="XP_019036988.1">
    <property type="nucleotide sequence ID" value="XM_019182358.1"/>
</dbReference>
<evidence type="ECO:0000256" key="1">
    <source>
        <dbReference type="ARBA" id="ARBA00022553"/>
    </source>
</evidence>
<dbReference type="Gene3D" id="2.30.29.30">
    <property type="entry name" value="Pleckstrin-homology domain (PH domain)/Phosphotyrosine-binding domain (PTB)"/>
    <property type="match status" value="1"/>
</dbReference>
<evidence type="ECO:0000256" key="3">
    <source>
        <dbReference type="SAM" id="MobiDB-lite"/>
    </source>
</evidence>
<dbReference type="GeneID" id="30199604"/>
<evidence type="ECO:0000313" key="5">
    <source>
        <dbReference type="EMBL" id="ODQ57781.1"/>
    </source>
</evidence>
<dbReference type="SUPFAM" id="SSF50729">
    <property type="entry name" value="PH domain-like"/>
    <property type="match status" value="1"/>
</dbReference>
<dbReference type="Pfam" id="PF20399">
    <property type="entry name" value="PH_20"/>
    <property type="match status" value="1"/>
</dbReference>
<organism evidence="5 6">
    <name type="scientific">Wickerhamomyces anomalus (strain ATCC 58044 / CBS 1984 / NCYC 433 / NRRL Y-366-8)</name>
    <name type="common">Yeast</name>
    <name type="synonym">Hansenula anomala</name>
    <dbReference type="NCBI Taxonomy" id="683960"/>
    <lineage>
        <taxon>Eukaryota</taxon>
        <taxon>Fungi</taxon>
        <taxon>Dikarya</taxon>
        <taxon>Ascomycota</taxon>
        <taxon>Saccharomycotina</taxon>
        <taxon>Saccharomycetes</taxon>
        <taxon>Phaffomycetales</taxon>
        <taxon>Wickerhamomycetaceae</taxon>
        <taxon>Wickerhamomyces</taxon>
    </lineage>
</organism>
<dbReference type="PANTHER" id="PTHR31941">
    <property type="entry name" value="CYTOSKELETAL SIGNALING PROTEIN SLM1"/>
    <property type="match status" value="1"/>
</dbReference>
<proteinExistence type="predicted"/>
<dbReference type="AlphaFoldDB" id="A0A1E3NX71"/>
<reference evidence="5 6" key="1">
    <citation type="journal article" date="2016" name="Proc. Natl. Acad. Sci. U.S.A.">
        <title>Comparative genomics of biotechnologically important yeasts.</title>
        <authorList>
            <person name="Riley R."/>
            <person name="Haridas S."/>
            <person name="Wolfe K.H."/>
            <person name="Lopes M.R."/>
            <person name="Hittinger C.T."/>
            <person name="Goeker M."/>
            <person name="Salamov A.A."/>
            <person name="Wisecaver J.H."/>
            <person name="Long T.M."/>
            <person name="Calvey C.H."/>
            <person name="Aerts A.L."/>
            <person name="Barry K.W."/>
            <person name="Choi C."/>
            <person name="Clum A."/>
            <person name="Coughlan A.Y."/>
            <person name="Deshpande S."/>
            <person name="Douglass A.P."/>
            <person name="Hanson S.J."/>
            <person name="Klenk H.-P."/>
            <person name="LaButti K.M."/>
            <person name="Lapidus A."/>
            <person name="Lindquist E.A."/>
            <person name="Lipzen A.M."/>
            <person name="Meier-Kolthoff J.P."/>
            <person name="Ohm R.A."/>
            <person name="Otillar R.P."/>
            <person name="Pangilinan J.L."/>
            <person name="Peng Y."/>
            <person name="Rokas A."/>
            <person name="Rosa C.A."/>
            <person name="Scheuner C."/>
            <person name="Sibirny A.A."/>
            <person name="Slot J.C."/>
            <person name="Stielow J.B."/>
            <person name="Sun H."/>
            <person name="Kurtzman C.P."/>
            <person name="Blackwell M."/>
            <person name="Grigoriev I.V."/>
            <person name="Jeffries T.W."/>
        </authorList>
    </citation>
    <scope>NUCLEOTIDE SEQUENCE [LARGE SCALE GENOMIC DNA]</scope>
    <source>
        <strain evidence="6">ATCC 58044 / CBS 1984 / NCYC 433 / NRRL Y-366-8</strain>
    </source>
</reference>
<dbReference type="FunFam" id="1.20.1270.60:FF:000078">
    <property type="entry name" value="Slm1p"/>
    <property type="match status" value="1"/>
</dbReference>
<dbReference type="PANTHER" id="PTHR31941:SF16">
    <property type="entry name" value="PHOSPHATIDYLINOSITOL 4,5-BISPHOSPHATE-BINDING PROTEIN SLM1-RELATED"/>
    <property type="match status" value="1"/>
</dbReference>
<keyword evidence="6" id="KW-1185">Reference proteome</keyword>
<keyword evidence="2" id="KW-0175">Coiled coil</keyword>
<dbReference type="CDD" id="cd13311">
    <property type="entry name" value="PH_Slm1"/>
    <property type="match status" value="1"/>
</dbReference>
<evidence type="ECO:0000259" key="4">
    <source>
        <dbReference type="PROSITE" id="PS50003"/>
    </source>
</evidence>
<dbReference type="InterPro" id="IPR011993">
    <property type="entry name" value="PH-like_dom_sf"/>
</dbReference>
<dbReference type="InterPro" id="IPR001849">
    <property type="entry name" value="PH_domain"/>
</dbReference>
<dbReference type="OrthoDB" id="5598057at2759"/>
<dbReference type="Proteomes" id="UP000094112">
    <property type="component" value="Unassembled WGS sequence"/>
</dbReference>
<name>A0A1E3NX71_WICAA</name>
<gene>
    <name evidence="5" type="ORF">WICANDRAFT_35796</name>
</gene>
<protein>
    <recommendedName>
        <fullName evidence="4">PH domain-containing protein</fullName>
    </recommendedName>
</protein>
<feature type="region of interest" description="Disordered" evidence="3">
    <location>
        <begin position="63"/>
        <end position="102"/>
    </location>
</feature>
<dbReference type="Pfam" id="PF20400">
    <property type="entry name" value="BAR_4"/>
    <property type="match status" value="1"/>
</dbReference>